<dbReference type="EC" id="3.5.-.-" evidence="2"/>
<dbReference type="PANTHER" id="PTHR22642">
    <property type="entry name" value="IMIDAZOLONEPROPIONASE"/>
    <property type="match status" value="1"/>
</dbReference>
<dbReference type="AlphaFoldDB" id="A0AAW9R8G0"/>
<organism evidence="2 3">
    <name type="scientific">Elongatibacter sediminis</name>
    <dbReference type="NCBI Taxonomy" id="3119006"/>
    <lineage>
        <taxon>Bacteria</taxon>
        <taxon>Pseudomonadati</taxon>
        <taxon>Pseudomonadota</taxon>
        <taxon>Gammaproteobacteria</taxon>
        <taxon>Chromatiales</taxon>
        <taxon>Wenzhouxiangellaceae</taxon>
        <taxon>Elongatibacter</taxon>
    </lineage>
</organism>
<dbReference type="Proteomes" id="UP001359886">
    <property type="component" value="Unassembled WGS sequence"/>
</dbReference>
<feature type="domain" description="Amidohydrolase 3" evidence="1">
    <location>
        <begin position="101"/>
        <end position="595"/>
    </location>
</feature>
<dbReference type="EMBL" id="JAZHOG010000005">
    <property type="protein sequence ID" value="MEJ8567767.1"/>
    <property type="molecule type" value="Genomic_DNA"/>
</dbReference>
<keyword evidence="3" id="KW-1185">Reference proteome</keyword>
<dbReference type="Gene3D" id="3.20.20.140">
    <property type="entry name" value="Metal-dependent hydrolases"/>
    <property type="match status" value="1"/>
</dbReference>
<dbReference type="GO" id="GO:0016810">
    <property type="term" value="F:hydrolase activity, acting on carbon-nitrogen (but not peptide) bonds"/>
    <property type="evidence" value="ECO:0007669"/>
    <property type="project" value="InterPro"/>
</dbReference>
<protein>
    <submittedName>
        <fullName evidence="2">Amidohydrolase</fullName>
        <ecNumber evidence="2">3.5.-.-</ecNumber>
    </submittedName>
</protein>
<dbReference type="SUPFAM" id="SSF51338">
    <property type="entry name" value="Composite domain of metallo-dependent hydrolases"/>
    <property type="match status" value="1"/>
</dbReference>
<keyword evidence="2" id="KW-0378">Hydrolase</keyword>
<dbReference type="InterPro" id="IPR013108">
    <property type="entry name" value="Amidohydro_3"/>
</dbReference>
<comment type="caution">
    <text evidence="2">The sequence shown here is derived from an EMBL/GenBank/DDBJ whole genome shotgun (WGS) entry which is preliminary data.</text>
</comment>
<evidence type="ECO:0000313" key="2">
    <source>
        <dbReference type="EMBL" id="MEJ8567767.1"/>
    </source>
</evidence>
<dbReference type="CDD" id="cd01300">
    <property type="entry name" value="YtcJ_like"/>
    <property type="match status" value="1"/>
</dbReference>
<dbReference type="Gene3D" id="3.10.310.70">
    <property type="match status" value="1"/>
</dbReference>
<gene>
    <name evidence="2" type="ORF">V3330_09035</name>
</gene>
<evidence type="ECO:0000259" key="1">
    <source>
        <dbReference type="Pfam" id="PF07969"/>
    </source>
</evidence>
<reference evidence="2 3" key="1">
    <citation type="submission" date="2024-02" db="EMBL/GenBank/DDBJ databases">
        <title>A novel Wenzhouxiangellaceae bacterium, isolated from coastal sediments.</title>
        <authorList>
            <person name="Du Z.-J."/>
            <person name="Ye Y.-Q."/>
            <person name="Zhang X.-Y."/>
        </authorList>
    </citation>
    <scope>NUCLEOTIDE SEQUENCE [LARGE SCALE GENOMIC DNA]</scope>
    <source>
        <strain evidence="2 3">CH-27</strain>
    </source>
</reference>
<dbReference type="SUPFAM" id="SSF51556">
    <property type="entry name" value="Metallo-dependent hydrolases"/>
    <property type="match status" value="1"/>
</dbReference>
<evidence type="ECO:0000313" key="3">
    <source>
        <dbReference type="Proteomes" id="UP001359886"/>
    </source>
</evidence>
<dbReference type="InterPro" id="IPR011059">
    <property type="entry name" value="Metal-dep_hydrolase_composite"/>
</dbReference>
<name>A0AAW9R8G0_9GAMM</name>
<dbReference type="InterPro" id="IPR033932">
    <property type="entry name" value="YtcJ-like"/>
</dbReference>
<dbReference type="RefSeq" id="WP_354695091.1">
    <property type="nucleotide sequence ID" value="NZ_JAZHOG010000005.1"/>
</dbReference>
<proteinExistence type="predicted"/>
<dbReference type="InterPro" id="IPR032466">
    <property type="entry name" value="Metal_Hydrolase"/>
</dbReference>
<dbReference type="PROSITE" id="PS51257">
    <property type="entry name" value="PROKAR_LIPOPROTEIN"/>
    <property type="match status" value="1"/>
</dbReference>
<dbReference type="PANTHER" id="PTHR22642:SF2">
    <property type="entry name" value="PROTEIN LONG AFTER FAR-RED 3"/>
    <property type="match status" value="1"/>
</dbReference>
<dbReference type="Gene3D" id="2.30.40.10">
    <property type="entry name" value="Urease, subunit C, domain 1"/>
    <property type="match status" value="1"/>
</dbReference>
<sequence length="598" mass="64788">MNPAETKDRLFRNPPGPVLKGALLGILASVLVAGCGRDPSPAEAGPAESSPPAADLVLLGGKIATMDSERTIADSLAIGGYRIQAVGDRDEIEALVGPETRVIELDGHFVMPGFIEGHGHFMYLGRAMQVLDLRDARSWDEIVGKVARAAETAPPGAWIFGTGWHQEKWDETPFGSVDGVPSNDGLSAVSPDHPVQLQHASGHAAYYNDHALALAGIDRETADPPGGTIVRDARGDATGLMRETAQGLLTPLIEQYEAALPDSERERVGRERVRLASETALRNGVTSFQDAGSSFETIDFLRRLEAEGALPVRLYVMVGSETNESMAERLPDYRMVSEGNDYLTVRAIKRMIDGALGAHGAWMLEPYADKPDTVGLVVETVESIERTGDLAIQHGFQVNTHAIGDRANRETLDLYQRAWRRAGVQDGAGLRWRIEHVQHTDPTDVPRFAGLGVIASVQTVHATSDGPWTYARLGVERAERITHLWRDLIDSGATVMNGTDVPVELIDPIANIHAAITRQMNNGQSFVAGQVMTREEALASYTINAAYGAFEEDVKGSLEPGKYADIVVLSQDLLTVPEDAIRDTRVEMTIVGGRVRSF</sequence>
<dbReference type="Pfam" id="PF07969">
    <property type="entry name" value="Amidohydro_3"/>
    <property type="match status" value="1"/>
</dbReference>
<accession>A0AAW9R8G0</accession>